<name>A0A1I0XEG0_9FLAO</name>
<dbReference type="Pfam" id="PF12867">
    <property type="entry name" value="DinB_2"/>
    <property type="match status" value="1"/>
</dbReference>
<evidence type="ECO:0000259" key="1">
    <source>
        <dbReference type="Pfam" id="PF12867"/>
    </source>
</evidence>
<protein>
    <submittedName>
        <fullName evidence="2">DinB superfamily protein</fullName>
    </submittedName>
</protein>
<evidence type="ECO:0000313" key="3">
    <source>
        <dbReference type="Proteomes" id="UP000199604"/>
    </source>
</evidence>
<dbReference type="AlphaFoldDB" id="A0A1I0XEG0"/>
<dbReference type="Proteomes" id="UP000199604">
    <property type="component" value="Unassembled WGS sequence"/>
</dbReference>
<reference evidence="3" key="1">
    <citation type="submission" date="2016-10" db="EMBL/GenBank/DDBJ databases">
        <authorList>
            <person name="Varghese N."/>
            <person name="Submissions S."/>
        </authorList>
    </citation>
    <scope>NUCLEOTIDE SEQUENCE [LARGE SCALE GENOMIC DNA]</scope>
    <source>
        <strain evidence="3">DSM 21789</strain>
    </source>
</reference>
<dbReference type="OrthoDB" id="9796039at2"/>
<dbReference type="SUPFAM" id="SSF109854">
    <property type="entry name" value="DinB/YfiT-like putative metalloenzymes"/>
    <property type="match status" value="1"/>
</dbReference>
<dbReference type="InterPro" id="IPR034660">
    <property type="entry name" value="DinB/YfiT-like"/>
</dbReference>
<sequence length="182" mass="21294">MENTQNLETLKFPIGHFTKPDLISEKDIKNWIETIEMFPSKLKNTVSNLSAEELNWKYRPEGWKIKQVIHHCADSHINSFIRFKLALTEDNPTIKPYDESKWAELIDGNCDDISSSLLILEGVHTRWTMLLKSFDTSDLAKTFIHPESKKTYKLKEIIGLYAWHCNHHFAHIEQALMHKGKF</sequence>
<dbReference type="STRING" id="498292.SAMN05660845_1205"/>
<dbReference type="Gene3D" id="1.20.120.450">
    <property type="entry name" value="dinb family like domain"/>
    <property type="match status" value="1"/>
</dbReference>
<proteinExistence type="predicted"/>
<dbReference type="EMBL" id="FOJT01000003">
    <property type="protein sequence ID" value="SFA99415.1"/>
    <property type="molecule type" value="Genomic_DNA"/>
</dbReference>
<feature type="domain" description="DinB-like" evidence="1">
    <location>
        <begin position="39"/>
        <end position="172"/>
    </location>
</feature>
<dbReference type="NCBIfam" id="NF009807">
    <property type="entry name" value="PRK13291.1"/>
    <property type="match status" value="1"/>
</dbReference>
<keyword evidence="3" id="KW-1185">Reference proteome</keyword>
<evidence type="ECO:0000313" key="2">
    <source>
        <dbReference type="EMBL" id="SFA99415.1"/>
    </source>
</evidence>
<organism evidence="2 3">
    <name type="scientific">Flavobacterium swingsii</name>
    <dbReference type="NCBI Taxonomy" id="498292"/>
    <lineage>
        <taxon>Bacteria</taxon>
        <taxon>Pseudomonadati</taxon>
        <taxon>Bacteroidota</taxon>
        <taxon>Flavobacteriia</taxon>
        <taxon>Flavobacteriales</taxon>
        <taxon>Flavobacteriaceae</taxon>
        <taxon>Flavobacterium</taxon>
    </lineage>
</organism>
<dbReference type="InterPro" id="IPR024775">
    <property type="entry name" value="DinB-like"/>
</dbReference>
<gene>
    <name evidence="2" type="ORF">SAMN05660845_1205</name>
</gene>
<accession>A0A1I0XEG0</accession>
<dbReference type="RefSeq" id="WP_091475021.1">
    <property type="nucleotide sequence ID" value="NZ_FOJT01000003.1"/>
</dbReference>